<evidence type="ECO:0000256" key="5">
    <source>
        <dbReference type="ARBA" id="ARBA00023136"/>
    </source>
</evidence>
<dbReference type="InterPro" id="IPR051791">
    <property type="entry name" value="Pra-immunoreactive"/>
</dbReference>
<feature type="transmembrane region" description="Helical" evidence="7">
    <location>
        <begin position="38"/>
        <end position="60"/>
    </location>
</feature>
<dbReference type="EMBL" id="CP063164">
    <property type="protein sequence ID" value="QOR61873.1"/>
    <property type="molecule type" value="Genomic_DNA"/>
</dbReference>
<feature type="region of interest" description="Disordered" evidence="6">
    <location>
        <begin position="1"/>
        <end position="28"/>
    </location>
</feature>
<dbReference type="Proteomes" id="UP000595074">
    <property type="component" value="Chromosome"/>
</dbReference>
<name>A0A7M1S360_9BACT</name>
<dbReference type="AlphaFoldDB" id="A0A7M1S360"/>
<evidence type="ECO:0000259" key="8">
    <source>
        <dbReference type="Pfam" id="PF06271"/>
    </source>
</evidence>
<evidence type="ECO:0000256" key="7">
    <source>
        <dbReference type="SAM" id="Phobius"/>
    </source>
</evidence>
<dbReference type="PANTHER" id="PTHR36115">
    <property type="entry name" value="PROLINE-RICH ANTIGEN HOMOLOG-RELATED"/>
    <property type="match status" value="1"/>
</dbReference>
<sequence length="162" mass="18622">MAKQRFRDIKQGKAAPVETNNSKRETPRKNYATVGDKLKAFLTDSFMLLMPIMYVVFYLVMGGREGFAEHKIVGWLYILVPLVVLQTLFMYKSGQTPGYRAYKIEVIDEATGKRPSLFLILFRNLCAILSMATLFGWMLMFFRKDNKNLHDLLSGTAVIRKP</sequence>
<proteinExistence type="predicted"/>
<feature type="domain" description="RDD" evidence="8">
    <location>
        <begin position="31"/>
        <end position="155"/>
    </location>
</feature>
<feature type="transmembrane region" description="Helical" evidence="7">
    <location>
        <begin position="121"/>
        <end position="142"/>
    </location>
</feature>
<protein>
    <submittedName>
        <fullName evidence="9">RDD family protein</fullName>
    </submittedName>
</protein>
<dbReference type="InterPro" id="IPR010432">
    <property type="entry name" value="RDD"/>
</dbReference>
<reference evidence="9 10" key="1">
    <citation type="submission" date="2020-10" db="EMBL/GenBank/DDBJ databases">
        <title>The genome of sulfurovum sp.</title>
        <authorList>
            <person name="Xie S."/>
            <person name="Shao Z."/>
            <person name="Jiang L."/>
        </authorList>
    </citation>
    <scope>NUCLEOTIDE SEQUENCE [LARGE SCALE GENOMIC DNA]</scope>
    <source>
        <strain evidence="9 10">ST-419</strain>
    </source>
</reference>
<keyword evidence="5 7" id="KW-0472">Membrane</keyword>
<feature type="compositionally biased region" description="Basic and acidic residues" evidence="6">
    <location>
        <begin position="1"/>
        <end position="11"/>
    </location>
</feature>
<keyword evidence="3 7" id="KW-0812">Transmembrane</keyword>
<keyword evidence="10" id="KW-1185">Reference proteome</keyword>
<evidence type="ECO:0000256" key="2">
    <source>
        <dbReference type="ARBA" id="ARBA00022475"/>
    </source>
</evidence>
<evidence type="ECO:0000256" key="4">
    <source>
        <dbReference type="ARBA" id="ARBA00022989"/>
    </source>
</evidence>
<evidence type="ECO:0000256" key="3">
    <source>
        <dbReference type="ARBA" id="ARBA00022692"/>
    </source>
</evidence>
<evidence type="ECO:0000256" key="1">
    <source>
        <dbReference type="ARBA" id="ARBA00004651"/>
    </source>
</evidence>
<feature type="transmembrane region" description="Helical" evidence="7">
    <location>
        <begin position="72"/>
        <end position="91"/>
    </location>
</feature>
<dbReference type="RefSeq" id="WP_197548582.1">
    <property type="nucleotide sequence ID" value="NZ_CP063164.1"/>
</dbReference>
<evidence type="ECO:0000256" key="6">
    <source>
        <dbReference type="SAM" id="MobiDB-lite"/>
    </source>
</evidence>
<dbReference type="GO" id="GO:0005886">
    <property type="term" value="C:plasma membrane"/>
    <property type="evidence" value="ECO:0007669"/>
    <property type="project" value="UniProtKB-SubCell"/>
</dbReference>
<keyword evidence="2" id="KW-1003">Cell membrane</keyword>
<evidence type="ECO:0000313" key="10">
    <source>
        <dbReference type="Proteomes" id="UP000595074"/>
    </source>
</evidence>
<organism evidence="9 10">
    <name type="scientific">Sulfurovum indicum</name>
    <dbReference type="NCBI Taxonomy" id="2779528"/>
    <lineage>
        <taxon>Bacteria</taxon>
        <taxon>Pseudomonadati</taxon>
        <taxon>Campylobacterota</taxon>
        <taxon>Epsilonproteobacteria</taxon>
        <taxon>Campylobacterales</taxon>
        <taxon>Sulfurovaceae</taxon>
        <taxon>Sulfurovum</taxon>
    </lineage>
</organism>
<evidence type="ECO:0000313" key="9">
    <source>
        <dbReference type="EMBL" id="QOR61873.1"/>
    </source>
</evidence>
<dbReference type="Pfam" id="PF06271">
    <property type="entry name" value="RDD"/>
    <property type="match status" value="1"/>
</dbReference>
<accession>A0A7M1S360</accession>
<gene>
    <name evidence="9" type="ORF">IMZ28_10725</name>
</gene>
<comment type="subcellular location">
    <subcellularLocation>
        <location evidence="1">Cell membrane</location>
        <topology evidence="1">Multi-pass membrane protein</topology>
    </subcellularLocation>
</comment>
<dbReference type="KEGG" id="sinu:IMZ28_10725"/>
<keyword evidence="4 7" id="KW-1133">Transmembrane helix</keyword>